<evidence type="ECO:0000313" key="1">
    <source>
        <dbReference type="EMBL" id="KAG0421966.1"/>
    </source>
</evidence>
<reference evidence="1 2" key="1">
    <citation type="journal article" date="2020" name="Cell">
        <title>Large-Scale Comparative Analyses of Tick Genomes Elucidate Their Genetic Diversity and Vector Capacities.</title>
        <authorList>
            <consortium name="Tick Genome and Microbiome Consortium (TIGMIC)"/>
            <person name="Jia N."/>
            <person name="Wang J."/>
            <person name="Shi W."/>
            <person name="Du L."/>
            <person name="Sun Y."/>
            <person name="Zhan W."/>
            <person name="Jiang J.F."/>
            <person name="Wang Q."/>
            <person name="Zhang B."/>
            <person name="Ji P."/>
            <person name="Bell-Sakyi L."/>
            <person name="Cui X.M."/>
            <person name="Yuan T.T."/>
            <person name="Jiang B.G."/>
            <person name="Yang W.F."/>
            <person name="Lam T.T."/>
            <person name="Chang Q.C."/>
            <person name="Ding S.J."/>
            <person name="Wang X.J."/>
            <person name="Zhu J.G."/>
            <person name="Ruan X.D."/>
            <person name="Zhao L."/>
            <person name="Wei J.T."/>
            <person name="Ye R.Z."/>
            <person name="Que T.C."/>
            <person name="Du C.H."/>
            <person name="Zhou Y.H."/>
            <person name="Cheng J.X."/>
            <person name="Dai P.F."/>
            <person name="Guo W.B."/>
            <person name="Han X.H."/>
            <person name="Huang E.J."/>
            <person name="Li L.F."/>
            <person name="Wei W."/>
            <person name="Gao Y.C."/>
            <person name="Liu J.Z."/>
            <person name="Shao H.Z."/>
            <person name="Wang X."/>
            <person name="Wang C.C."/>
            <person name="Yang T.C."/>
            <person name="Huo Q.B."/>
            <person name="Li W."/>
            <person name="Chen H.Y."/>
            <person name="Chen S.E."/>
            <person name="Zhou L.G."/>
            <person name="Ni X.B."/>
            <person name="Tian J.H."/>
            <person name="Sheng Y."/>
            <person name="Liu T."/>
            <person name="Pan Y.S."/>
            <person name="Xia L.Y."/>
            <person name="Li J."/>
            <person name="Zhao F."/>
            <person name="Cao W.C."/>
        </authorList>
    </citation>
    <scope>NUCLEOTIDE SEQUENCE [LARGE SCALE GENOMIC DNA]</scope>
    <source>
        <strain evidence="1">Iper-2018</strain>
    </source>
</reference>
<feature type="non-terminal residue" evidence="1">
    <location>
        <position position="95"/>
    </location>
</feature>
<organism evidence="1 2">
    <name type="scientific">Ixodes persulcatus</name>
    <name type="common">Taiga tick</name>
    <dbReference type="NCBI Taxonomy" id="34615"/>
    <lineage>
        <taxon>Eukaryota</taxon>
        <taxon>Metazoa</taxon>
        <taxon>Ecdysozoa</taxon>
        <taxon>Arthropoda</taxon>
        <taxon>Chelicerata</taxon>
        <taxon>Arachnida</taxon>
        <taxon>Acari</taxon>
        <taxon>Parasitiformes</taxon>
        <taxon>Ixodida</taxon>
        <taxon>Ixodoidea</taxon>
        <taxon>Ixodidae</taxon>
        <taxon>Ixodinae</taxon>
        <taxon>Ixodes</taxon>
    </lineage>
</organism>
<protein>
    <submittedName>
        <fullName evidence="1">Uncharacterized protein</fullName>
    </submittedName>
</protein>
<dbReference type="Proteomes" id="UP000805193">
    <property type="component" value="Unassembled WGS sequence"/>
</dbReference>
<accession>A0AC60PNH8</accession>
<proteinExistence type="predicted"/>
<feature type="non-terminal residue" evidence="1">
    <location>
        <position position="1"/>
    </location>
</feature>
<sequence length="95" mass="10919">QHLVFIFFGLGKAYDTTWRRGILIDLIRYGVRGYMLVFSRNFLEERSFEALRGGILSQPFVQETGDPGGCILSVALFLVKVNSVFEQLNLRLFRT</sequence>
<keyword evidence="2" id="KW-1185">Reference proteome</keyword>
<dbReference type="EMBL" id="JABSTQ010010291">
    <property type="protein sequence ID" value="KAG0421966.1"/>
    <property type="molecule type" value="Genomic_DNA"/>
</dbReference>
<name>A0AC60PNH8_IXOPE</name>
<comment type="caution">
    <text evidence="1">The sequence shown here is derived from an EMBL/GenBank/DDBJ whole genome shotgun (WGS) entry which is preliminary data.</text>
</comment>
<evidence type="ECO:0000313" key="2">
    <source>
        <dbReference type="Proteomes" id="UP000805193"/>
    </source>
</evidence>
<gene>
    <name evidence="1" type="ORF">HPB47_002180</name>
</gene>